<feature type="transmembrane region" description="Helical" evidence="1">
    <location>
        <begin position="17"/>
        <end position="42"/>
    </location>
</feature>
<proteinExistence type="predicted"/>
<dbReference type="AlphaFoldDB" id="X1U3X6"/>
<dbReference type="EMBL" id="BARW01020685">
    <property type="protein sequence ID" value="GAI94505.1"/>
    <property type="molecule type" value="Genomic_DNA"/>
</dbReference>
<sequence length="104" mass="11628">MKEEKITQKTSHSQSGAILPMVIILMLALMMTGTAFLNAGILENGLVRRQIHKNQAFYLAEAGVEAAIWQFNYGDRPWRPWSAPWATIEPGPTNVESLMPTFPV</sequence>
<reference evidence="2" key="1">
    <citation type="journal article" date="2014" name="Front. Microbiol.">
        <title>High frequency of phylogenetically diverse reductive dehalogenase-homologous genes in deep subseafloor sedimentary metagenomes.</title>
        <authorList>
            <person name="Kawai M."/>
            <person name="Futagami T."/>
            <person name="Toyoda A."/>
            <person name="Takaki Y."/>
            <person name="Nishi S."/>
            <person name="Hori S."/>
            <person name="Arai W."/>
            <person name="Tsubouchi T."/>
            <person name="Morono Y."/>
            <person name="Uchiyama I."/>
            <person name="Ito T."/>
            <person name="Fujiyama A."/>
            <person name="Inagaki F."/>
            <person name="Takami H."/>
        </authorList>
    </citation>
    <scope>NUCLEOTIDE SEQUENCE</scope>
    <source>
        <strain evidence="2">Expedition CK06-06</strain>
    </source>
</reference>
<protein>
    <submittedName>
        <fullName evidence="2">Uncharacterized protein</fullName>
    </submittedName>
</protein>
<keyword evidence="1" id="KW-0472">Membrane</keyword>
<organism evidence="2">
    <name type="scientific">marine sediment metagenome</name>
    <dbReference type="NCBI Taxonomy" id="412755"/>
    <lineage>
        <taxon>unclassified sequences</taxon>
        <taxon>metagenomes</taxon>
        <taxon>ecological metagenomes</taxon>
    </lineage>
</organism>
<name>X1U3X6_9ZZZZ</name>
<feature type="non-terminal residue" evidence="2">
    <location>
        <position position="104"/>
    </location>
</feature>
<evidence type="ECO:0000313" key="2">
    <source>
        <dbReference type="EMBL" id="GAI94505.1"/>
    </source>
</evidence>
<keyword evidence="1" id="KW-1133">Transmembrane helix</keyword>
<keyword evidence="1" id="KW-0812">Transmembrane</keyword>
<comment type="caution">
    <text evidence="2">The sequence shown here is derived from an EMBL/GenBank/DDBJ whole genome shotgun (WGS) entry which is preliminary data.</text>
</comment>
<evidence type="ECO:0000256" key="1">
    <source>
        <dbReference type="SAM" id="Phobius"/>
    </source>
</evidence>
<accession>X1U3X6</accession>
<gene>
    <name evidence="2" type="ORF">S12H4_34897</name>
</gene>